<evidence type="ECO:0000256" key="4">
    <source>
        <dbReference type="ARBA" id="ARBA00022771"/>
    </source>
</evidence>
<dbReference type="Gene3D" id="1.20.5.1180">
    <property type="entry name" value="Geminin coiled-coil domain"/>
    <property type="match status" value="1"/>
</dbReference>
<sequence length="399" mass="45963">MEKVGEREDQMTRLRSVSALNTFYHEMQHEVAGLEQQVACKDAVIAELKARLARHERTREAPSTSLLDSLIKEICELKHKLKDTEVDASQRLEHSKRESQGLQQRLRDMEQELECMRHRPEHQKEREIQRLHASLAERDRVQATRDVLCSSLVEEVDQLRGQLGATVRVCQELLGRLEKSRTPGAEDNAHAVEVENLNSKWQKYDQSREQYVKGLCEKLREPSGLAQAQGQATEALLQEEIGRLNGLLQEKMLQCERMSTERDEREPRDQERIQMLEQQVLAYIEDFKSERADRERAQGKILELQDDVERLQLQIHTQASPEATSARRLHISLKKPVRKQTDTAETLLRSSPADSSAKRTAGHWPAQDTAELQCPLCAARYDNKHTAEFLNHCEECAKL</sequence>
<evidence type="ECO:0000256" key="3">
    <source>
        <dbReference type="ARBA" id="ARBA00022723"/>
    </source>
</evidence>
<evidence type="ECO:0000256" key="7">
    <source>
        <dbReference type="PROSITE-ProRule" id="PRU01142"/>
    </source>
</evidence>
<accession>A0AAD8Z2E2</accession>
<dbReference type="Proteomes" id="UP001239994">
    <property type="component" value="Unassembled WGS sequence"/>
</dbReference>
<dbReference type="GO" id="GO:0008270">
    <property type="term" value="F:zinc ion binding"/>
    <property type="evidence" value="ECO:0007669"/>
    <property type="project" value="UniProtKB-KW"/>
</dbReference>
<keyword evidence="5" id="KW-0862">Zinc</keyword>
<dbReference type="InterPro" id="IPR022008">
    <property type="entry name" value="EABR"/>
</dbReference>
<dbReference type="GO" id="GO:0043123">
    <property type="term" value="P:positive regulation of canonical NF-kappaB signal transduction"/>
    <property type="evidence" value="ECO:0007669"/>
    <property type="project" value="TreeGrafter"/>
</dbReference>
<comment type="subcellular location">
    <subcellularLocation>
        <location evidence="1">Cytoplasm</location>
    </subcellularLocation>
</comment>
<dbReference type="Pfam" id="PF12180">
    <property type="entry name" value="EABR"/>
    <property type="match status" value="1"/>
</dbReference>
<dbReference type="GO" id="GO:0034138">
    <property type="term" value="P:toll-like receptor 3 signaling pathway"/>
    <property type="evidence" value="ECO:0007669"/>
    <property type="project" value="TreeGrafter"/>
</dbReference>
<evidence type="ECO:0000256" key="1">
    <source>
        <dbReference type="ARBA" id="ARBA00004496"/>
    </source>
</evidence>
<gene>
    <name evidence="11" type="ORF">P4O66_013149</name>
</gene>
<evidence type="ECO:0000256" key="8">
    <source>
        <dbReference type="SAM" id="Coils"/>
    </source>
</evidence>
<evidence type="ECO:0000313" key="12">
    <source>
        <dbReference type="Proteomes" id="UP001239994"/>
    </source>
</evidence>
<evidence type="ECO:0000256" key="9">
    <source>
        <dbReference type="SAM" id="MobiDB-lite"/>
    </source>
</evidence>
<evidence type="ECO:0000313" key="11">
    <source>
        <dbReference type="EMBL" id="KAK1791242.1"/>
    </source>
</evidence>
<dbReference type="AlphaFoldDB" id="A0AAD8Z2E2"/>
<evidence type="ECO:0000259" key="10">
    <source>
        <dbReference type="PROSITE" id="PS51801"/>
    </source>
</evidence>
<dbReference type="PANTHER" id="PTHR31882">
    <property type="entry name" value="TNFAIP3-INTERACTING PROTEIN COILED COIL FAMILY MEMBER"/>
    <property type="match status" value="1"/>
</dbReference>
<evidence type="ECO:0000256" key="6">
    <source>
        <dbReference type="ARBA" id="ARBA00023054"/>
    </source>
</evidence>
<feature type="domain" description="CCHC NOA-type" evidence="10">
    <location>
        <begin position="366"/>
        <end position="398"/>
    </location>
</feature>
<name>A0AAD8Z2E2_9TELE</name>
<reference evidence="11" key="1">
    <citation type="submission" date="2023-03" db="EMBL/GenBank/DDBJ databases">
        <title>Electrophorus voltai genome.</title>
        <authorList>
            <person name="Bian C."/>
        </authorList>
    </citation>
    <scope>NUCLEOTIDE SEQUENCE</scope>
    <source>
        <strain evidence="11">CB-2022</strain>
        <tissue evidence="11">Muscle</tissue>
    </source>
</reference>
<organism evidence="11 12">
    <name type="scientific">Electrophorus voltai</name>
    <dbReference type="NCBI Taxonomy" id="2609070"/>
    <lineage>
        <taxon>Eukaryota</taxon>
        <taxon>Metazoa</taxon>
        <taxon>Chordata</taxon>
        <taxon>Craniata</taxon>
        <taxon>Vertebrata</taxon>
        <taxon>Euteleostomi</taxon>
        <taxon>Actinopterygii</taxon>
        <taxon>Neopterygii</taxon>
        <taxon>Teleostei</taxon>
        <taxon>Ostariophysi</taxon>
        <taxon>Gymnotiformes</taxon>
        <taxon>Gymnotoidei</taxon>
        <taxon>Gymnotidae</taxon>
        <taxon>Electrophorus</taxon>
    </lineage>
</organism>
<dbReference type="GO" id="GO:0006357">
    <property type="term" value="P:regulation of transcription by RNA polymerase II"/>
    <property type="evidence" value="ECO:0007669"/>
    <property type="project" value="TreeGrafter"/>
</dbReference>
<dbReference type="PROSITE" id="PS51801">
    <property type="entry name" value="ZF_CCHC_NOA"/>
    <property type="match status" value="1"/>
</dbReference>
<dbReference type="GO" id="GO:0070530">
    <property type="term" value="F:K63-linked polyubiquitin modification-dependent protein binding"/>
    <property type="evidence" value="ECO:0007669"/>
    <property type="project" value="InterPro"/>
</dbReference>
<dbReference type="GO" id="GO:0071222">
    <property type="term" value="P:cellular response to lipopolysaccharide"/>
    <property type="evidence" value="ECO:0007669"/>
    <property type="project" value="TreeGrafter"/>
</dbReference>
<dbReference type="EMBL" id="JAROKS010000020">
    <property type="protein sequence ID" value="KAK1791242.1"/>
    <property type="molecule type" value="Genomic_DNA"/>
</dbReference>
<dbReference type="PANTHER" id="PTHR31882:SF6">
    <property type="entry name" value="TNFAIP3-INTERACTING PROTEIN 2"/>
    <property type="match status" value="1"/>
</dbReference>
<dbReference type="InterPro" id="IPR034735">
    <property type="entry name" value="NEMO_ZF"/>
</dbReference>
<protein>
    <recommendedName>
        <fullName evidence="10">CCHC NOA-type domain-containing protein</fullName>
    </recommendedName>
</protein>
<keyword evidence="6 8" id="KW-0175">Coiled coil</keyword>
<evidence type="ECO:0000256" key="2">
    <source>
        <dbReference type="ARBA" id="ARBA00022490"/>
    </source>
</evidence>
<keyword evidence="2" id="KW-0963">Cytoplasm</keyword>
<feature type="coiled-coil region" evidence="8">
    <location>
        <begin position="92"/>
        <end position="119"/>
    </location>
</feature>
<dbReference type="GO" id="GO:0034134">
    <property type="term" value="P:toll-like receptor 2 signaling pathway"/>
    <property type="evidence" value="ECO:0007669"/>
    <property type="project" value="TreeGrafter"/>
</dbReference>
<keyword evidence="3" id="KW-0479">Metal-binding</keyword>
<comment type="caution">
    <text evidence="11">The sequence shown here is derived from an EMBL/GenBank/DDBJ whole genome shotgun (WGS) entry which is preliminary data.</text>
</comment>
<dbReference type="Gene3D" id="1.20.5.990">
    <property type="entry name" value="Nemo cc2-lz domain - 1d5 darpin complex"/>
    <property type="match status" value="1"/>
</dbReference>
<evidence type="ECO:0000256" key="5">
    <source>
        <dbReference type="ARBA" id="ARBA00022833"/>
    </source>
</evidence>
<keyword evidence="12" id="KW-1185">Reference proteome</keyword>
<feature type="region of interest" description="Disordered" evidence="9">
    <location>
        <begin position="338"/>
        <end position="364"/>
    </location>
</feature>
<keyword evidence="4 7" id="KW-0863">Zinc-finger</keyword>
<dbReference type="GO" id="GO:0005737">
    <property type="term" value="C:cytoplasm"/>
    <property type="evidence" value="ECO:0007669"/>
    <property type="project" value="UniProtKB-SubCell"/>
</dbReference>
<proteinExistence type="predicted"/>